<feature type="compositionally biased region" description="Low complexity" evidence="1">
    <location>
        <begin position="32"/>
        <end position="45"/>
    </location>
</feature>
<dbReference type="Proteomes" id="UP001451303">
    <property type="component" value="Unassembled WGS sequence"/>
</dbReference>
<evidence type="ECO:0000259" key="2">
    <source>
        <dbReference type="Pfam" id="PF00881"/>
    </source>
</evidence>
<feature type="compositionally biased region" description="Low complexity" evidence="1">
    <location>
        <begin position="58"/>
        <end position="71"/>
    </location>
</feature>
<dbReference type="EMBL" id="JAVLET010000011">
    <property type="protein sequence ID" value="KAL0467012.1"/>
    <property type="molecule type" value="Genomic_DNA"/>
</dbReference>
<evidence type="ECO:0000256" key="1">
    <source>
        <dbReference type="SAM" id="MobiDB-lite"/>
    </source>
</evidence>
<dbReference type="Pfam" id="PF00881">
    <property type="entry name" value="Nitroreductase"/>
    <property type="match status" value="1"/>
</dbReference>
<dbReference type="InterPro" id="IPR000415">
    <property type="entry name" value="Nitroreductase-like"/>
</dbReference>
<protein>
    <submittedName>
        <fullName evidence="3">Nitroreductase</fullName>
    </submittedName>
</protein>
<reference evidence="3 4" key="1">
    <citation type="submission" date="2023-09" db="EMBL/GenBank/DDBJ databases">
        <title>Multi-omics analysis of a traditional fermented food reveals byproduct-associated fungal strains for waste-to-food upcycling.</title>
        <authorList>
            <consortium name="Lawrence Berkeley National Laboratory"/>
            <person name="Rekdal V.M."/>
            <person name="Villalobos-Escobedo J.M."/>
            <person name="Rodriguez-Valeron N."/>
            <person name="Garcia M.O."/>
            <person name="Vasquez D.P."/>
            <person name="Damayanti I."/>
            <person name="Sorensen P.M."/>
            <person name="Baidoo E.E."/>
            <person name="De Carvalho A.C."/>
            <person name="Riley R."/>
            <person name="Lipzen A."/>
            <person name="He G."/>
            <person name="Yan M."/>
            <person name="Haridas S."/>
            <person name="Daum C."/>
            <person name="Yoshinaga Y."/>
            <person name="Ng V."/>
            <person name="Grigoriev I.V."/>
            <person name="Munk R."/>
            <person name="Nuraida L."/>
            <person name="Wijaya C.H."/>
            <person name="Morales P.-C."/>
            <person name="Keasling J.D."/>
        </authorList>
    </citation>
    <scope>NUCLEOTIDE SEQUENCE [LARGE SCALE GENOMIC DNA]</scope>
    <source>
        <strain evidence="3 4">FGSC 2613</strain>
    </source>
</reference>
<dbReference type="PANTHER" id="PTHR43035:SF1">
    <property type="entry name" value="FATTY ACID REPRESSION MUTANT PROTEIN 2-RELATED"/>
    <property type="match status" value="1"/>
</dbReference>
<gene>
    <name evidence="3" type="ORF">QR685DRAFT_534997</name>
</gene>
<feature type="region of interest" description="Disordered" evidence="1">
    <location>
        <begin position="15"/>
        <end position="71"/>
    </location>
</feature>
<dbReference type="InterPro" id="IPR029479">
    <property type="entry name" value="Nitroreductase"/>
</dbReference>
<sequence>MRHFAPSRLRATISSGLIRSTTPKPKTLSPFTAISRSTTTNITNSKPSVTFTSNIHTSSSSPSSSSSSKMSSTQISANAVLDLIKQRRTYYPLSKDLGSLTTERINEIVKEALQHVPSSFNSQSNRVVVLLGAEHEKLWDITTETLKAIVPEDSFASTAGKMAMFKGAAGTILFFEDETVVKGMQEQFAVYADRFPVWAVQSDAMLQHTLWVALEAEGLGANLQHYNPLIDAKVAETWSIPESWKLNAQLVFGGKTGDAGEKAFGPVEEKFKSFGSA</sequence>
<evidence type="ECO:0000313" key="4">
    <source>
        <dbReference type="Proteomes" id="UP001451303"/>
    </source>
</evidence>
<evidence type="ECO:0000313" key="3">
    <source>
        <dbReference type="EMBL" id="KAL0467012.1"/>
    </source>
</evidence>
<keyword evidence="4" id="KW-1185">Reference proteome</keyword>
<feature type="compositionally biased region" description="Polar residues" evidence="1">
    <location>
        <begin position="46"/>
        <end position="57"/>
    </location>
</feature>
<comment type="caution">
    <text evidence="3">The sequence shown here is derived from an EMBL/GenBank/DDBJ whole genome shotgun (WGS) entry which is preliminary data.</text>
</comment>
<organism evidence="3 4">
    <name type="scientific">Neurospora intermedia</name>
    <dbReference type="NCBI Taxonomy" id="5142"/>
    <lineage>
        <taxon>Eukaryota</taxon>
        <taxon>Fungi</taxon>
        <taxon>Dikarya</taxon>
        <taxon>Ascomycota</taxon>
        <taxon>Pezizomycotina</taxon>
        <taxon>Sordariomycetes</taxon>
        <taxon>Sordariomycetidae</taxon>
        <taxon>Sordariales</taxon>
        <taxon>Sordariaceae</taxon>
        <taxon>Neurospora</taxon>
    </lineage>
</organism>
<dbReference type="SUPFAM" id="SSF55469">
    <property type="entry name" value="FMN-dependent nitroreductase-like"/>
    <property type="match status" value="1"/>
</dbReference>
<proteinExistence type="predicted"/>
<dbReference type="Gene3D" id="3.40.109.10">
    <property type="entry name" value="NADH Oxidase"/>
    <property type="match status" value="1"/>
</dbReference>
<accession>A0ABR3D2V7</accession>
<dbReference type="CDD" id="cd02140">
    <property type="entry name" value="Frm2-like"/>
    <property type="match status" value="1"/>
</dbReference>
<feature type="compositionally biased region" description="Polar residues" evidence="1">
    <location>
        <begin position="15"/>
        <end position="24"/>
    </location>
</feature>
<dbReference type="PANTHER" id="PTHR43035">
    <property type="entry name" value="FATTY ACID REPRESSION MUTANT PROTEIN 2-RELATED"/>
    <property type="match status" value="1"/>
</dbReference>
<dbReference type="InterPro" id="IPR033877">
    <property type="entry name" value="Frm2/Hbn1"/>
</dbReference>
<name>A0ABR3D2V7_NEUIN</name>
<feature type="domain" description="Nitroreductase" evidence="2">
    <location>
        <begin position="84"/>
        <end position="253"/>
    </location>
</feature>